<dbReference type="PANTHER" id="PTHR22946">
    <property type="entry name" value="DIENELACTONE HYDROLASE DOMAIN-CONTAINING PROTEIN-RELATED"/>
    <property type="match status" value="1"/>
</dbReference>
<gene>
    <name evidence="3" type="ORF">GCM10009802_23280</name>
</gene>
<comment type="similarity">
    <text evidence="1">Belongs to the AB hydrolase superfamily.</text>
</comment>
<dbReference type="GO" id="GO:0016787">
    <property type="term" value="F:hydrolase activity"/>
    <property type="evidence" value="ECO:0007669"/>
    <property type="project" value="UniProtKB-KW"/>
</dbReference>
<name>A0ABN2Y239_9ACTN</name>
<comment type="caution">
    <text evidence="3">The sequence shown here is derived from an EMBL/GenBank/DDBJ whole genome shotgun (WGS) entry which is preliminary data.</text>
</comment>
<organism evidence="3 4">
    <name type="scientific">Streptomyces synnematoformans</name>
    <dbReference type="NCBI Taxonomy" id="415721"/>
    <lineage>
        <taxon>Bacteria</taxon>
        <taxon>Bacillati</taxon>
        <taxon>Actinomycetota</taxon>
        <taxon>Actinomycetes</taxon>
        <taxon>Kitasatosporales</taxon>
        <taxon>Streptomycetaceae</taxon>
        <taxon>Streptomyces</taxon>
    </lineage>
</organism>
<reference evidence="3 4" key="1">
    <citation type="journal article" date="2019" name="Int. J. Syst. Evol. Microbiol.">
        <title>The Global Catalogue of Microorganisms (GCM) 10K type strain sequencing project: providing services to taxonomists for standard genome sequencing and annotation.</title>
        <authorList>
            <consortium name="The Broad Institute Genomics Platform"/>
            <consortium name="The Broad Institute Genome Sequencing Center for Infectious Disease"/>
            <person name="Wu L."/>
            <person name="Ma J."/>
        </authorList>
    </citation>
    <scope>NUCLEOTIDE SEQUENCE [LARGE SCALE GENOMIC DNA]</scope>
    <source>
        <strain evidence="3 4">JCM 15481</strain>
    </source>
</reference>
<proteinExistence type="inferred from homology"/>
<protein>
    <submittedName>
        <fullName evidence="3">Dienelactone hydrolase family protein</fullName>
    </submittedName>
</protein>
<keyword evidence="4" id="KW-1185">Reference proteome</keyword>
<evidence type="ECO:0000313" key="3">
    <source>
        <dbReference type="EMBL" id="GAA2120544.1"/>
    </source>
</evidence>
<dbReference type="Pfam" id="PF20408">
    <property type="entry name" value="Abhydrolase_11"/>
    <property type="match status" value="1"/>
</dbReference>
<dbReference type="SUPFAM" id="SSF53474">
    <property type="entry name" value="alpha/beta-Hydrolases"/>
    <property type="match status" value="1"/>
</dbReference>
<dbReference type="Gene3D" id="3.40.50.1820">
    <property type="entry name" value="alpha/beta hydrolase"/>
    <property type="match status" value="1"/>
</dbReference>
<dbReference type="RefSeq" id="WP_344289719.1">
    <property type="nucleotide sequence ID" value="NZ_BAAAPF010000053.1"/>
</dbReference>
<evidence type="ECO:0000313" key="4">
    <source>
        <dbReference type="Proteomes" id="UP001500443"/>
    </source>
</evidence>
<dbReference type="InterPro" id="IPR050261">
    <property type="entry name" value="FrsA_esterase"/>
</dbReference>
<dbReference type="EMBL" id="BAAAPF010000053">
    <property type="protein sequence ID" value="GAA2120544.1"/>
    <property type="molecule type" value="Genomic_DNA"/>
</dbReference>
<evidence type="ECO:0000256" key="1">
    <source>
        <dbReference type="ARBA" id="ARBA00008645"/>
    </source>
</evidence>
<evidence type="ECO:0000259" key="2">
    <source>
        <dbReference type="Pfam" id="PF20408"/>
    </source>
</evidence>
<sequence length="214" mass="22338">MPVESVTVRIADTRLAGDLAVPDAPMGLVLFAHGSGSSRHSARNQAVAARLNDAGIGTLLLDLLTPAEDRADAVTREFRFDINLLAHRLSGAADWLAARVTDLPLGLFGASTGAAAALVTAAERPDLVRAVVSRGGRPDLAGDALAGVRSPVLLLVGGRDEAVIKLNEEAAQRLSAPYELRVIAGATHLFPEPGALEEVADAAGDWFRRMLPEG</sequence>
<dbReference type="InterPro" id="IPR029058">
    <property type="entry name" value="AB_hydrolase_fold"/>
</dbReference>
<dbReference type="Proteomes" id="UP001500443">
    <property type="component" value="Unassembled WGS sequence"/>
</dbReference>
<feature type="domain" description="KANL3/Tex30 alpha/beta hydrolase-like" evidence="2">
    <location>
        <begin position="28"/>
        <end position="191"/>
    </location>
</feature>
<dbReference type="InterPro" id="IPR046879">
    <property type="entry name" value="KANL3/Tex30_Abhydrolase"/>
</dbReference>
<accession>A0ABN2Y239</accession>
<keyword evidence="3" id="KW-0378">Hydrolase</keyword>